<gene>
    <name evidence="11" type="ORF">RBU60_05495</name>
</gene>
<dbReference type="Gene3D" id="3.30.70.100">
    <property type="match status" value="1"/>
</dbReference>
<dbReference type="Pfam" id="PF05552">
    <property type="entry name" value="MS_channel_1st_1"/>
    <property type="match status" value="1"/>
</dbReference>
<dbReference type="InterPro" id="IPR006685">
    <property type="entry name" value="MscS_channel_2nd"/>
</dbReference>
<dbReference type="SUPFAM" id="SSF82689">
    <property type="entry name" value="Mechanosensitive channel protein MscS (YggB), C-terminal domain"/>
    <property type="match status" value="1"/>
</dbReference>
<evidence type="ECO:0000259" key="10">
    <source>
        <dbReference type="Pfam" id="PF21088"/>
    </source>
</evidence>
<dbReference type="Gene3D" id="1.10.287.1260">
    <property type="match status" value="1"/>
</dbReference>
<dbReference type="Pfam" id="PF00924">
    <property type="entry name" value="MS_channel_2nd"/>
    <property type="match status" value="1"/>
</dbReference>
<feature type="transmembrane region" description="Helical" evidence="7">
    <location>
        <begin position="91"/>
        <end position="121"/>
    </location>
</feature>
<evidence type="ECO:0000256" key="2">
    <source>
        <dbReference type="ARBA" id="ARBA00008017"/>
    </source>
</evidence>
<dbReference type="InterPro" id="IPR008910">
    <property type="entry name" value="MSC_TM_helix"/>
</dbReference>
<protein>
    <submittedName>
        <fullName evidence="11">Mechanosensitive ion channel</fullName>
    </submittedName>
</protein>
<evidence type="ECO:0000256" key="1">
    <source>
        <dbReference type="ARBA" id="ARBA00004651"/>
    </source>
</evidence>
<dbReference type="InterPro" id="IPR011014">
    <property type="entry name" value="MscS_channel_TM-2"/>
</dbReference>
<comment type="caution">
    <text evidence="11">The sequence shown here is derived from an EMBL/GenBank/DDBJ whole genome shotgun (WGS) entry which is preliminary data.</text>
</comment>
<evidence type="ECO:0000256" key="3">
    <source>
        <dbReference type="ARBA" id="ARBA00022475"/>
    </source>
</evidence>
<dbReference type="Pfam" id="PF21082">
    <property type="entry name" value="MS_channel_3rd"/>
    <property type="match status" value="1"/>
</dbReference>
<dbReference type="InterPro" id="IPR045275">
    <property type="entry name" value="MscS_archaea/bacteria_type"/>
</dbReference>
<keyword evidence="5 7" id="KW-1133">Transmembrane helix</keyword>
<dbReference type="Proteomes" id="UP001230915">
    <property type="component" value="Unassembled WGS sequence"/>
</dbReference>
<keyword evidence="4 7" id="KW-0812">Transmembrane</keyword>
<dbReference type="Gene3D" id="2.30.30.60">
    <property type="match status" value="1"/>
</dbReference>
<feature type="transmembrane region" description="Helical" evidence="7">
    <location>
        <begin position="63"/>
        <end position="85"/>
    </location>
</feature>
<keyword evidence="3" id="KW-1003">Cell membrane</keyword>
<feature type="domain" description="Mechanosensitive ion channel MscS C-terminal" evidence="9">
    <location>
        <begin position="182"/>
        <end position="262"/>
    </location>
</feature>
<dbReference type="InterPro" id="IPR010920">
    <property type="entry name" value="LSM_dom_sf"/>
</dbReference>
<accession>A0ABU1A241</accession>
<evidence type="ECO:0000256" key="7">
    <source>
        <dbReference type="SAM" id="Phobius"/>
    </source>
</evidence>
<dbReference type="InterPro" id="IPR049142">
    <property type="entry name" value="MS_channel_1st"/>
</dbReference>
<feature type="domain" description="Mechanosensitive ion channel MscS" evidence="8">
    <location>
        <begin position="108"/>
        <end position="173"/>
    </location>
</feature>
<evidence type="ECO:0000256" key="5">
    <source>
        <dbReference type="ARBA" id="ARBA00022989"/>
    </source>
</evidence>
<feature type="transmembrane region" description="Helical" evidence="7">
    <location>
        <begin position="21"/>
        <end position="43"/>
    </location>
</feature>
<dbReference type="SUPFAM" id="SSF50182">
    <property type="entry name" value="Sm-like ribonucleoproteins"/>
    <property type="match status" value="1"/>
</dbReference>
<reference evidence="11 12" key="1">
    <citation type="submission" date="2023-08" db="EMBL/GenBank/DDBJ databases">
        <title>Mesonia sp. MT50, isolated from deep-sea sediment of the Mariana Trench.</title>
        <authorList>
            <person name="Fu H."/>
        </authorList>
    </citation>
    <scope>NUCLEOTIDE SEQUENCE [LARGE SCALE GENOMIC DNA]</scope>
    <source>
        <strain evidence="11 12">MT50</strain>
    </source>
</reference>
<dbReference type="InterPro" id="IPR049278">
    <property type="entry name" value="MS_channel_C"/>
</dbReference>
<feature type="domain" description="Mechanosensitive ion channel transmembrane helices 2/3" evidence="10">
    <location>
        <begin position="73"/>
        <end position="106"/>
    </location>
</feature>
<proteinExistence type="inferred from homology"/>
<keyword evidence="12" id="KW-1185">Reference proteome</keyword>
<evidence type="ECO:0000259" key="9">
    <source>
        <dbReference type="Pfam" id="PF21082"/>
    </source>
</evidence>
<keyword evidence="6 7" id="KW-0472">Membrane</keyword>
<dbReference type="SUPFAM" id="SSF82861">
    <property type="entry name" value="Mechanosensitive channel protein MscS (YggB), transmembrane region"/>
    <property type="match status" value="1"/>
</dbReference>
<dbReference type="PANTHER" id="PTHR30221:SF1">
    <property type="entry name" value="SMALL-CONDUCTANCE MECHANOSENSITIVE CHANNEL"/>
    <property type="match status" value="1"/>
</dbReference>
<organism evidence="11 12">
    <name type="scientific">Mesonia profundi</name>
    <dbReference type="NCBI Taxonomy" id="3070998"/>
    <lineage>
        <taxon>Bacteria</taxon>
        <taxon>Pseudomonadati</taxon>
        <taxon>Bacteroidota</taxon>
        <taxon>Flavobacteriia</taxon>
        <taxon>Flavobacteriales</taxon>
        <taxon>Flavobacteriaceae</taxon>
        <taxon>Mesonia</taxon>
    </lineage>
</organism>
<dbReference type="RefSeq" id="WP_308863706.1">
    <property type="nucleotide sequence ID" value="NZ_JAVHUL010000010.1"/>
</dbReference>
<dbReference type="InterPro" id="IPR011066">
    <property type="entry name" value="MscS_channel_C_sf"/>
</dbReference>
<sequence>MENLDNIETYAKQYGQKLIDFLPNLVAAIAIFIIGWWIAKVIVRYVQKFFEKKDYDAALENFILSMLGWVLKILVVIIAITQLGIETTSLVAIIGAAGLAVGLALQGSLANFAGGVLIIILKPFKIGDWIEAQGVSGSVKEISIFYTHINTFGNQLAVVPNGQLSNNNIVNYTVEGKRKDAISIGISYDANIKEAKDILLNLMKEQEDIHKDPEPQVVITELAESSVNLSLRFMASNDTFWGCHWYTIEEAKVRLDAAGIGIPYPQRDLHIINKEK</sequence>
<comment type="subcellular location">
    <subcellularLocation>
        <location evidence="1">Cell membrane</location>
        <topology evidence="1">Multi-pass membrane protein</topology>
    </subcellularLocation>
</comment>
<dbReference type="EMBL" id="JAVHUL010000010">
    <property type="protein sequence ID" value="MDQ7917023.1"/>
    <property type="molecule type" value="Genomic_DNA"/>
</dbReference>
<evidence type="ECO:0000259" key="8">
    <source>
        <dbReference type="Pfam" id="PF00924"/>
    </source>
</evidence>
<name>A0ABU1A241_9FLAO</name>
<dbReference type="PANTHER" id="PTHR30221">
    <property type="entry name" value="SMALL-CONDUCTANCE MECHANOSENSITIVE CHANNEL"/>
    <property type="match status" value="1"/>
</dbReference>
<evidence type="ECO:0000313" key="12">
    <source>
        <dbReference type="Proteomes" id="UP001230915"/>
    </source>
</evidence>
<comment type="similarity">
    <text evidence="2">Belongs to the MscS (TC 1.A.23) family.</text>
</comment>
<evidence type="ECO:0000256" key="4">
    <source>
        <dbReference type="ARBA" id="ARBA00022692"/>
    </source>
</evidence>
<evidence type="ECO:0000256" key="6">
    <source>
        <dbReference type="ARBA" id="ARBA00023136"/>
    </source>
</evidence>
<dbReference type="InterPro" id="IPR023408">
    <property type="entry name" value="MscS_beta-dom_sf"/>
</dbReference>
<evidence type="ECO:0000313" key="11">
    <source>
        <dbReference type="EMBL" id="MDQ7917023.1"/>
    </source>
</evidence>
<dbReference type="Pfam" id="PF21088">
    <property type="entry name" value="MS_channel_1st"/>
    <property type="match status" value="1"/>
</dbReference>